<feature type="compositionally biased region" description="Gly residues" evidence="1">
    <location>
        <begin position="236"/>
        <end position="245"/>
    </location>
</feature>
<organism evidence="2 3">
    <name type="scientific">Trichocladium antarcticum</name>
    <dbReference type="NCBI Taxonomy" id="1450529"/>
    <lineage>
        <taxon>Eukaryota</taxon>
        <taxon>Fungi</taxon>
        <taxon>Dikarya</taxon>
        <taxon>Ascomycota</taxon>
        <taxon>Pezizomycotina</taxon>
        <taxon>Sordariomycetes</taxon>
        <taxon>Sordariomycetidae</taxon>
        <taxon>Sordariales</taxon>
        <taxon>Chaetomiaceae</taxon>
        <taxon>Trichocladium</taxon>
    </lineage>
</organism>
<feature type="compositionally biased region" description="Acidic residues" evidence="1">
    <location>
        <begin position="225"/>
        <end position="235"/>
    </location>
</feature>
<reference evidence="2" key="2">
    <citation type="submission" date="2023-05" db="EMBL/GenBank/DDBJ databases">
        <authorList>
            <consortium name="Lawrence Berkeley National Laboratory"/>
            <person name="Steindorff A."/>
            <person name="Hensen N."/>
            <person name="Bonometti L."/>
            <person name="Westerberg I."/>
            <person name="Brannstrom I.O."/>
            <person name="Guillou S."/>
            <person name="Cros-Aarteil S."/>
            <person name="Calhoun S."/>
            <person name="Haridas S."/>
            <person name="Kuo A."/>
            <person name="Mondo S."/>
            <person name="Pangilinan J."/>
            <person name="Riley R."/>
            <person name="Labutti K."/>
            <person name="Andreopoulos B."/>
            <person name="Lipzen A."/>
            <person name="Chen C."/>
            <person name="Yanf M."/>
            <person name="Daum C."/>
            <person name="Ng V."/>
            <person name="Clum A."/>
            <person name="Ohm R."/>
            <person name="Martin F."/>
            <person name="Silar P."/>
            <person name="Natvig D."/>
            <person name="Lalanne C."/>
            <person name="Gautier V."/>
            <person name="Ament-Velasquez S.L."/>
            <person name="Kruys A."/>
            <person name="Hutchinson M.I."/>
            <person name="Powell A.J."/>
            <person name="Barry K."/>
            <person name="Miller A.N."/>
            <person name="Grigoriev I.V."/>
            <person name="Debuchy R."/>
            <person name="Gladieux P."/>
            <person name="Thoren M.H."/>
            <person name="Johannesson H."/>
        </authorList>
    </citation>
    <scope>NUCLEOTIDE SEQUENCE</scope>
    <source>
        <strain evidence="2">CBS 123565</strain>
    </source>
</reference>
<proteinExistence type="predicted"/>
<feature type="compositionally biased region" description="Pro residues" evidence="1">
    <location>
        <begin position="98"/>
        <end position="112"/>
    </location>
</feature>
<name>A0AAN6UT92_9PEZI</name>
<protein>
    <submittedName>
        <fullName evidence="2">Uncharacterized protein</fullName>
    </submittedName>
</protein>
<gene>
    <name evidence="2" type="ORF">BT67DRAFT_446636</name>
</gene>
<keyword evidence="3" id="KW-1185">Reference proteome</keyword>
<evidence type="ECO:0000256" key="1">
    <source>
        <dbReference type="SAM" id="MobiDB-lite"/>
    </source>
</evidence>
<evidence type="ECO:0000313" key="3">
    <source>
        <dbReference type="Proteomes" id="UP001304895"/>
    </source>
</evidence>
<dbReference type="AlphaFoldDB" id="A0AAN6UT92"/>
<dbReference type="Proteomes" id="UP001304895">
    <property type="component" value="Unassembled WGS sequence"/>
</dbReference>
<evidence type="ECO:0000313" key="2">
    <source>
        <dbReference type="EMBL" id="KAK4138554.1"/>
    </source>
</evidence>
<comment type="caution">
    <text evidence="2">The sequence shown here is derived from an EMBL/GenBank/DDBJ whole genome shotgun (WGS) entry which is preliminary data.</text>
</comment>
<accession>A0AAN6UT92</accession>
<sequence>MRTSNSAAPNPLRASWPPTLVRLQPSVERDDAEIEDLDLAKMDENPLIYFLTPTPSSYDDDGEVMDFAMDFDAGIEDAKHHPQVARSVSPSTLGGLSRPPPRPPTPPRPPSTPELEYDMSGTTDDEQYDDMQAASPSRLGLPRRLRDLATGRLRRRRPKPQDAVDTLFPPPTPPPHALHATGRGRAVTLPGPHAGSGPRVKRARVPVSARVSPHAWREPSPDVWAIEEEPGEEVVGEGGDGVGDEGAGKRAVDISAAKPKKRVRFVLPDGSTL</sequence>
<reference evidence="2" key="1">
    <citation type="journal article" date="2023" name="Mol. Phylogenet. Evol.">
        <title>Genome-scale phylogeny and comparative genomics of the fungal order Sordariales.</title>
        <authorList>
            <person name="Hensen N."/>
            <person name="Bonometti L."/>
            <person name="Westerberg I."/>
            <person name="Brannstrom I.O."/>
            <person name="Guillou S."/>
            <person name="Cros-Aarteil S."/>
            <person name="Calhoun S."/>
            <person name="Haridas S."/>
            <person name="Kuo A."/>
            <person name="Mondo S."/>
            <person name="Pangilinan J."/>
            <person name="Riley R."/>
            <person name="LaButti K."/>
            <person name="Andreopoulos B."/>
            <person name="Lipzen A."/>
            <person name="Chen C."/>
            <person name="Yan M."/>
            <person name="Daum C."/>
            <person name="Ng V."/>
            <person name="Clum A."/>
            <person name="Steindorff A."/>
            <person name="Ohm R.A."/>
            <person name="Martin F."/>
            <person name="Silar P."/>
            <person name="Natvig D.O."/>
            <person name="Lalanne C."/>
            <person name="Gautier V."/>
            <person name="Ament-Velasquez S.L."/>
            <person name="Kruys A."/>
            <person name="Hutchinson M.I."/>
            <person name="Powell A.J."/>
            <person name="Barry K."/>
            <person name="Miller A.N."/>
            <person name="Grigoriev I.V."/>
            <person name="Debuchy R."/>
            <person name="Gladieux P."/>
            <person name="Hiltunen Thoren M."/>
            <person name="Johannesson H."/>
        </authorList>
    </citation>
    <scope>NUCLEOTIDE SEQUENCE</scope>
    <source>
        <strain evidence="2">CBS 123565</strain>
    </source>
</reference>
<dbReference type="EMBL" id="MU853401">
    <property type="protein sequence ID" value="KAK4138554.1"/>
    <property type="molecule type" value="Genomic_DNA"/>
</dbReference>
<feature type="region of interest" description="Disordered" evidence="1">
    <location>
        <begin position="78"/>
        <end position="251"/>
    </location>
</feature>